<dbReference type="EMBL" id="CAJVPU010000067">
    <property type="protein sequence ID" value="CAG8439708.1"/>
    <property type="molecule type" value="Genomic_DNA"/>
</dbReference>
<evidence type="ECO:0000313" key="1">
    <source>
        <dbReference type="EMBL" id="CAG8439708.1"/>
    </source>
</evidence>
<accession>A0ACA9JWK4</accession>
<sequence length="56" mass="6060">TTTLTVPQPNINISTSILPSTTQTSSVTTTNSTTYHNNIPRPTRAKNDPKNPPLLL</sequence>
<dbReference type="Proteomes" id="UP000789702">
    <property type="component" value="Unassembled WGS sequence"/>
</dbReference>
<organism evidence="1 2">
    <name type="scientific">Dentiscutata heterogama</name>
    <dbReference type="NCBI Taxonomy" id="1316150"/>
    <lineage>
        <taxon>Eukaryota</taxon>
        <taxon>Fungi</taxon>
        <taxon>Fungi incertae sedis</taxon>
        <taxon>Mucoromycota</taxon>
        <taxon>Glomeromycotina</taxon>
        <taxon>Glomeromycetes</taxon>
        <taxon>Diversisporales</taxon>
        <taxon>Gigasporaceae</taxon>
        <taxon>Dentiscutata</taxon>
    </lineage>
</organism>
<gene>
    <name evidence="1" type="ORF">DHETER_LOCUS169</name>
</gene>
<name>A0ACA9JWK4_9GLOM</name>
<protein>
    <submittedName>
        <fullName evidence="1">10042_t:CDS:1</fullName>
    </submittedName>
</protein>
<evidence type="ECO:0000313" key="2">
    <source>
        <dbReference type="Proteomes" id="UP000789702"/>
    </source>
</evidence>
<feature type="non-terminal residue" evidence="1">
    <location>
        <position position="1"/>
    </location>
</feature>
<keyword evidence="2" id="KW-1185">Reference proteome</keyword>
<reference evidence="1" key="1">
    <citation type="submission" date="2021-06" db="EMBL/GenBank/DDBJ databases">
        <authorList>
            <person name="Kallberg Y."/>
            <person name="Tangrot J."/>
            <person name="Rosling A."/>
        </authorList>
    </citation>
    <scope>NUCLEOTIDE SEQUENCE</scope>
    <source>
        <strain evidence="1">IL203A</strain>
    </source>
</reference>
<proteinExistence type="predicted"/>
<comment type="caution">
    <text evidence="1">The sequence shown here is derived from an EMBL/GenBank/DDBJ whole genome shotgun (WGS) entry which is preliminary data.</text>
</comment>